<reference evidence="2 3" key="1">
    <citation type="submission" date="2015-12" db="EMBL/GenBank/DDBJ databases">
        <title>The genome of Folsomia candida.</title>
        <authorList>
            <person name="Faddeeva A."/>
            <person name="Derks M.F."/>
            <person name="Anvar Y."/>
            <person name="Smit S."/>
            <person name="Van Straalen N."/>
            <person name="Roelofs D."/>
        </authorList>
    </citation>
    <scope>NUCLEOTIDE SEQUENCE [LARGE SCALE GENOMIC DNA]</scope>
    <source>
        <strain evidence="2 3">VU population</strain>
        <tissue evidence="2">Whole body</tissue>
    </source>
</reference>
<keyword evidence="1" id="KW-0472">Membrane</keyword>
<dbReference type="AlphaFoldDB" id="A0A226CXL2"/>
<evidence type="ECO:0000313" key="3">
    <source>
        <dbReference type="Proteomes" id="UP000198287"/>
    </source>
</evidence>
<dbReference type="Proteomes" id="UP000198287">
    <property type="component" value="Unassembled WGS sequence"/>
</dbReference>
<proteinExistence type="predicted"/>
<keyword evidence="1" id="KW-0812">Transmembrane</keyword>
<organism evidence="2 3">
    <name type="scientific">Folsomia candida</name>
    <name type="common">Springtail</name>
    <dbReference type="NCBI Taxonomy" id="158441"/>
    <lineage>
        <taxon>Eukaryota</taxon>
        <taxon>Metazoa</taxon>
        <taxon>Ecdysozoa</taxon>
        <taxon>Arthropoda</taxon>
        <taxon>Hexapoda</taxon>
        <taxon>Collembola</taxon>
        <taxon>Entomobryomorpha</taxon>
        <taxon>Isotomoidea</taxon>
        <taxon>Isotomidae</taxon>
        <taxon>Proisotominae</taxon>
        <taxon>Folsomia</taxon>
    </lineage>
</organism>
<keyword evidence="3" id="KW-1185">Reference proteome</keyword>
<dbReference type="EMBL" id="LNIX01000062">
    <property type="protein sequence ID" value="OXA37227.1"/>
    <property type="molecule type" value="Genomic_DNA"/>
</dbReference>
<keyword evidence="1" id="KW-1133">Transmembrane helix</keyword>
<evidence type="ECO:0000256" key="1">
    <source>
        <dbReference type="SAM" id="Phobius"/>
    </source>
</evidence>
<comment type="caution">
    <text evidence="2">The sequence shown here is derived from an EMBL/GenBank/DDBJ whole genome shotgun (WGS) entry which is preliminary data.</text>
</comment>
<accession>A0A226CXL2</accession>
<gene>
    <name evidence="2" type="ORF">Fcan01_28009</name>
</gene>
<protein>
    <submittedName>
        <fullName evidence="2">Uncharacterized protein</fullName>
    </submittedName>
</protein>
<feature type="transmembrane region" description="Helical" evidence="1">
    <location>
        <begin position="14"/>
        <end position="32"/>
    </location>
</feature>
<feature type="transmembrane region" description="Helical" evidence="1">
    <location>
        <begin position="61"/>
        <end position="79"/>
    </location>
</feature>
<name>A0A226CXL2_FOLCA</name>
<evidence type="ECO:0000313" key="2">
    <source>
        <dbReference type="EMBL" id="OXA37227.1"/>
    </source>
</evidence>
<sequence length="165" mass="18809">MGSSYSHWTNPIDLTTWILVIFTAGFVALVGARFKMRDLTPRVLDSLAIILRVPMGNMDRFYILHVLLTLCFLCISLQYESVLTSQITIPPPPLVVKDLKELISEKGFKMLFPVLDKNDLELYDLSEFKSGFEKYGIQDFYPNIQGKDSKRASKIDCLANKSTQH</sequence>